<comment type="caution">
    <text evidence="3">The sequence shown here is derived from an EMBL/GenBank/DDBJ whole genome shotgun (WGS) entry which is preliminary data.</text>
</comment>
<dbReference type="InterPro" id="IPR008928">
    <property type="entry name" value="6-hairpin_glycosidase_sf"/>
</dbReference>
<dbReference type="RefSeq" id="WP_139667466.1">
    <property type="nucleotide sequence ID" value="NZ_VDLY02000006.1"/>
</dbReference>
<protein>
    <recommendedName>
        <fullName evidence="2">Glycoside hydrolase family 65 C-terminal domain-containing protein</fullName>
    </recommendedName>
</protein>
<organism evidence="3 4">
    <name type="scientific">Streptomyces mimosae</name>
    <dbReference type="NCBI Taxonomy" id="2586635"/>
    <lineage>
        <taxon>Bacteria</taxon>
        <taxon>Bacillati</taxon>
        <taxon>Actinomycetota</taxon>
        <taxon>Actinomycetes</taxon>
        <taxon>Kitasatosporales</taxon>
        <taxon>Streptomycetaceae</taxon>
        <taxon>Streptomyces</taxon>
    </lineage>
</organism>
<sequence>MSAHAPRPPHDSERDQRPVPHHATHDGRHDAPPPIERAPALRFADEARQAELGVPYQAALRNLLVTNRVPYEDAVYNRTGLLHDPPGTFFRAGGGYRQPWIRDAAINSWNAGSLLDPDTARNTLWSVVERLPDGRLVVQRDREWWDRVIWAVGAAEHHAVTGDATFLVDAYQAVRTTLEETESLLDRRYGLFRGGAVMQDGIAGYPAPPFRPGVEGSHVTDYEHSDQMMCLSTNCLYVGAYRAAEELAARLGRPWSERRGFLTAARSLATAINERLWLDEENHFGYLLHGAGPLAGQVERYEEACGTAFAVIFGVATGERRKAVLDAQHREPRGVVSVWPHFGRFSAERPGRHNAMVWPMIQGMWGHAAALGGRVDRFADELSGLAGLVRQSGGEFFELYDPNSGEAHGGWQTGRDFPSEPDQTWSATAFLRMVYAGLFGMRFSARELRFTPSLPEGWGEVRLSELRYRNAVLSVTLTGQGRHVRRSTLDGRPLPHPAVPAGLRGAHELVIELV</sequence>
<evidence type="ECO:0000259" key="2">
    <source>
        <dbReference type="Pfam" id="PF03633"/>
    </source>
</evidence>
<evidence type="ECO:0000313" key="4">
    <source>
        <dbReference type="Proteomes" id="UP000314251"/>
    </source>
</evidence>
<keyword evidence="4" id="KW-1185">Reference proteome</keyword>
<dbReference type="Pfam" id="PF03633">
    <property type="entry name" value="Glyco_hydro_65C"/>
    <property type="match status" value="1"/>
</dbReference>
<dbReference type="Proteomes" id="UP000314251">
    <property type="component" value="Unassembled WGS sequence"/>
</dbReference>
<evidence type="ECO:0000313" key="3">
    <source>
        <dbReference type="EMBL" id="KAB8166342.1"/>
    </source>
</evidence>
<dbReference type="OrthoDB" id="176168at2"/>
<accession>A0A5N6ADS5</accession>
<evidence type="ECO:0000256" key="1">
    <source>
        <dbReference type="SAM" id="MobiDB-lite"/>
    </source>
</evidence>
<dbReference type="InterPro" id="IPR005194">
    <property type="entry name" value="Glyco_hydro_65_C"/>
</dbReference>
<dbReference type="Gene3D" id="1.50.10.10">
    <property type="match status" value="1"/>
</dbReference>
<feature type="domain" description="Glycoside hydrolase family 65 C-terminal" evidence="2">
    <location>
        <begin position="441"/>
        <end position="486"/>
    </location>
</feature>
<dbReference type="InterPro" id="IPR012341">
    <property type="entry name" value="6hp_glycosidase-like_sf"/>
</dbReference>
<dbReference type="GO" id="GO:0005975">
    <property type="term" value="P:carbohydrate metabolic process"/>
    <property type="evidence" value="ECO:0007669"/>
    <property type="project" value="InterPro"/>
</dbReference>
<dbReference type="EMBL" id="VDLY02000006">
    <property type="protein sequence ID" value="KAB8166342.1"/>
    <property type="molecule type" value="Genomic_DNA"/>
</dbReference>
<feature type="compositionally biased region" description="Basic and acidic residues" evidence="1">
    <location>
        <begin position="8"/>
        <end position="31"/>
    </location>
</feature>
<dbReference type="AlphaFoldDB" id="A0A5N6ADS5"/>
<name>A0A5N6ADS5_9ACTN</name>
<dbReference type="SUPFAM" id="SSF48208">
    <property type="entry name" value="Six-hairpin glycosidases"/>
    <property type="match status" value="1"/>
</dbReference>
<gene>
    <name evidence="3" type="ORF">FH607_010925</name>
</gene>
<dbReference type="Gene3D" id="2.60.420.10">
    <property type="entry name" value="Maltose phosphorylase, domain 3"/>
    <property type="match status" value="1"/>
</dbReference>
<feature type="region of interest" description="Disordered" evidence="1">
    <location>
        <begin position="1"/>
        <end position="36"/>
    </location>
</feature>
<reference evidence="3" key="1">
    <citation type="submission" date="2019-10" db="EMBL/GenBank/DDBJ databases">
        <title>Nonomuraea sp. nov., isolated from Phyllanthus amarus.</title>
        <authorList>
            <person name="Klykleung N."/>
            <person name="Tanasupawat S."/>
        </authorList>
    </citation>
    <scope>NUCLEOTIDE SEQUENCE [LARGE SCALE GENOMIC DNA]</scope>
    <source>
        <strain evidence="3">3MP-10</strain>
    </source>
</reference>
<proteinExistence type="predicted"/>